<dbReference type="EMBL" id="JALJYF010000001">
    <property type="protein sequence ID" value="MCP1726649.1"/>
    <property type="molecule type" value="Genomic_DNA"/>
</dbReference>
<evidence type="ECO:0000313" key="4">
    <source>
        <dbReference type="Proteomes" id="UP001523550"/>
    </source>
</evidence>
<name>A0ABT1G5S2_9GAMM</name>
<dbReference type="Pfam" id="PF09335">
    <property type="entry name" value="VTT_dom"/>
    <property type="match status" value="1"/>
</dbReference>
<evidence type="ECO:0000313" key="3">
    <source>
        <dbReference type="EMBL" id="MCP1726649.1"/>
    </source>
</evidence>
<dbReference type="RefSeq" id="WP_253445275.1">
    <property type="nucleotide sequence ID" value="NZ_JALJYF010000001.1"/>
</dbReference>
<evidence type="ECO:0000259" key="2">
    <source>
        <dbReference type="Pfam" id="PF09335"/>
    </source>
</evidence>
<reference evidence="3 4" key="1">
    <citation type="submission" date="2022-03" db="EMBL/GenBank/DDBJ databases">
        <title>Genomic Encyclopedia of Type Strains, Phase III (KMG-III): the genomes of soil and plant-associated and newly described type strains.</title>
        <authorList>
            <person name="Whitman W."/>
        </authorList>
    </citation>
    <scope>NUCLEOTIDE SEQUENCE [LARGE SCALE GENOMIC DNA]</scope>
    <source>
        <strain evidence="3 4">BSker1</strain>
    </source>
</reference>
<dbReference type="InterPro" id="IPR032816">
    <property type="entry name" value="VTT_dom"/>
</dbReference>
<gene>
    <name evidence="3" type="ORF">J2T60_000614</name>
</gene>
<comment type="caution">
    <text evidence="3">The sequence shown here is derived from an EMBL/GenBank/DDBJ whole genome shotgun (WGS) entry which is preliminary data.</text>
</comment>
<keyword evidence="4" id="KW-1185">Reference proteome</keyword>
<accession>A0ABT1G5S2</accession>
<feature type="domain" description="VTT" evidence="2">
    <location>
        <begin position="54"/>
        <end position="156"/>
    </location>
</feature>
<feature type="transmembrane region" description="Helical" evidence="1">
    <location>
        <begin position="137"/>
        <end position="159"/>
    </location>
</feature>
<sequence>MRIFSFLYARVMRWSAHPKAPWYLGGMSFAESTFFPVPPDVMLAPMTLARPDHWFRFALITTLASVAGGIVGWLMGYFAVELVMPMIEQAGYAPAYERARDWFLDWGFWAVLLAGFSPIPYKIFTIAAGVLSLNLPLFILASCLGRGGRFFLVAGLISWGGPPVEARIKQHIDIIGWLTVLILVLVFVWWRLT</sequence>
<keyword evidence="1" id="KW-0472">Membrane</keyword>
<feature type="transmembrane region" description="Helical" evidence="1">
    <location>
        <begin position="57"/>
        <end position="80"/>
    </location>
</feature>
<dbReference type="PANTHER" id="PTHR42709">
    <property type="entry name" value="ALKALINE PHOSPHATASE LIKE PROTEIN"/>
    <property type="match status" value="1"/>
</dbReference>
<keyword evidence="1" id="KW-0812">Transmembrane</keyword>
<keyword evidence="1" id="KW-1133">Transmembrane helix</keyword>
<dbReference type="Proteomes" id="UP001523550">
    <property type="component" value="Unassembled WGS sequence"/>
</dbReference>
<dbReference type="PANTHER" id="PTHR42709:SF11">
    <property type="entry name" value="DEDA FAMILY PROTEIN"/>
    <property type="match status" value="1"/>
</dbReference>
<proteinExistence type="predicted"/>
<feature type="transmembrane region" description="Helical" evidence="1">
    <location>
        <begin position="106"/>
        <end position="131"/>
    </location>
</feature>
<evidence type="ECO:0000256" key="1">
    <source>
        <dbReference type="SAM" id="Phobius"/>
    </source>
</evidence>
<feature type="transmembrane region" description="Helical" evidence="1">
    <location>
        <begin position="171"/>
        <end position="190"/>
    </location>
</feature>
<dbReference type="InterPro" id="IPR051311">
    <property type="entry name" value="DedA_domain"/>
</dbReference>
<organism evidence="3 4">
    <name type="scientific">Natronospira proteinivora</name>
    <dbReference type="NCBI Taxonomy" id="1807133"/>
    <lineage>
        <taxon>Bacteria</taxon>
        <taxon>Pseudomonadati</taxon>
        <taxon>Pseudomonadota</taxon>
        <taxon>Gammaproteobacteria</taxon>
        <taxon>Natronospirales</taxon>
        <taxon>Natronospiraceae</taxon>
        <taxon>Natronospira</taxon>
    </lineage>
</organism>
<protein>
    <submittedName>
        <fullName evidence="3">Membrane protein YqaA with SNARE-associated domain</fullName>
    </submittedName>
</protein>